<keyword evidence="5 9" id="KW-0547">Nucleotide-binding</keyword>
<dbReference type="Proteomes" id="UP001146670">
    <property type="component" value="Unassembled WGS sequence"/>
</dbReference>
<dbReference type="PANTHER" id="PTHR43527">
    <property type="entry name" value="4-DIPHOSPHOCYTIDYL-2-C-METHYL-D-ERYTHRITOL KINASE, CHLOROPLASTIC"/>
    <property type="match status" value="1"/>
</dbReference>
<comment type="pathway">
    <text evidence="9">Isoprenoid biosynthesis; isopentenyl diphosphate biosynthesis via DXP pathway; isopentenyl diphosphate from 1-deoxy-D-xylulose 5-phosphate: step 3/6.</text>
</comment>
<dbReference type="SUPFAM" id="SSF55060">
    <property type="entry name" value="GHMP Kinase, C-terminal domain"/>
    <property type="match status" value="1"/>
</dbReference>
<comment type="similarity">
    <text evidence="1 9">Belongs to the GHMP kinase family. IspE subfamily.</text>
</comment>
<sequence length="293" mass="32030">MEIQEIAPAKINLAQDILFKRDDAYHEVQMVMASVDLSDYISLVERGDDEIRVETSQAFLPDDKRNHAYQAAKLMQAQSKHKAGVNIYIEKNIPVAAGLGGGSTDAAAVMRGLNKLWNLNLSQDTLVPLANQIGSDVPYSLNGGTALVEGRGEIISQLPAIPYCWVILAKPAISVSTRKIFQRLRVEELDAPFNASNVVEALKKGDYSALMVATGNALESVTFSVHPELASLKAKMQKFGAQGVTMSGTGPTIIGFVKNQKKGKRIYNALKGFCDEVYLVRTQSQQFIRSTRV</sequence>
<keyword evidence="6 9" id="KW-0418">Kinase</keyword>
<proteinExistence type="inferred from homology"/>
<evidence type="ECO:0000259" key="11">
    <source>
        <dbReference type="Pfam" id="PF08544"/>
    </source>
</evidence>
<comment type="catalytic activity">
    <reaction evidence="9">
        <text>4-CDP-2-C-methyl-D-erythritol + ATP = 4-CDP-2-C-methyl-D-erythritol 2-phosphate + ADP + H(+)</text>
        <dbReference type="Rhea" id="RHEA:18437"/>
        <dbReference type="ChEBI" id="CHEBI:15378"/>
        <dbReference type="ChEBI" id="CHEBI:30616"/>
        <dbReference type="ChEBI" id="CHEBI:57823"/>
        <dbReference type="ChEBI" id="CHEBI:57919"/>
        <dbReference type="ChEBI" id="CHEBI:456216"/>
        <dbReference type="EC" id="2.7.1.148"/>
    </reaction>
</comment>
<dbReference type="Pfam" id="PF00288">
    <property type="entry name" value="GHMP_kinases_N"/>
    <property type="match status" value="1"/>
</dbReference>
<protein>
    <recommendedName>
        <fullName evidence="3 9">4-diphosphocytidyl-2-C-methyl-D-erythritol kinase</fullName>
        <shortName evidence="9">CMK</shortName>
        <ecNumber evidence="2 9">2.7.1.148</ecNumber>
    </recommendedName>
    <alternativeName>
        <fullName evidence="8 9">4-(cytidine-5'-diphospho)-2-C-methyl-D-erythritol kinase</fullName>
    </alternativeName>
</protein>
<evidence type="ECO:0000313" key="13">
    <source>
        <dbReference type="Proteomes" id="UP001146670"/>
    </source>
</evidence>
<dbReference type="GO" id="GO:0050515">
    <property type="term" value="F:4-(cytidine 5'-diphospho)-2-C-methyl-D-erythritol kinase activity"/>
    <property type="evidence" value="ECO:0007669"/>
    <property type="project" value="UniProtKB-UniRule"/>
</dbReference>
<dbReference type="InterPro" id="IPR004424">
    <property type="entry name" value="IspE"/>
</dbReference>
<reference evidence="12" key="1">
    <citation type="submission" date="2022-12" db="EMBL/GenBank/DDBJ databases">
        <title>Description and comparative metabolic analysis of Aerococcus sp. nov., isolated from the feces of a pig.</title>
        <authorList>
            <person name="Chang Y.-H."/>
        </authorList>
    </citation>
    <scope>NUCLEOTIDE SEQUENCE</scope>
    <source>
        <strain evidence="12">YH-aer222</strain>
    </source>
</reference>
<feature type="active site" evidence="9">
    <location>
        <position position="10"/>
    </location>
</feature>
<dbReference type="InterPro" id="IPR036554">
    <property type="entry name" value="GHMP_kinase_C_sf"/>
</dbReference>
<dbReference type="PANTHER" id="PTHR43527:SF2">
    <property type="entry name" value="4-DIPHOSPHOCYTIDYL-2-C-METHYL-D-ERYTHRITOL KINASE, CHLOROPLASTIC"/>
    <property type="match status" value="1"/>
</dbReference>
<gene>
    <name evidence="9 12" type="primary">ispE</name>
    <name evidence="12" type="ORF">OW157_03320</name>
</gene>
<feature type="domain" description="GHMP kinase N-terminal" evidence="10">
    <location>
        <begin position="66"/>
        <end position="144"/>
    </location>
</feature>
<keyword evidence="7 9" id="KW-0067">ATP-binding</keyword>
<dbReference type="PIRSF" id="PIRSF010376">
    <property type="entry name" value="IspE"/>
    <property type="match status" value="1"/>
</dbReference>
<dbReference type="EC" id="2.7.1.148" evidence="2 9"/>
<evidence type="ECO:0000256" key="5">
    <source>
        <dbReference type="ARBA" id="ARBA00022741"/>
    </source>
</evidence>
<dbReference type="InterPro" id="IPR013750">
    <property type="entry name" value="GHMP_kinase_C_dom"/>
</dbReference>
<dbReference type="NCBIfam" id="TIGR00154">
    <property type="entry name" value="ispE"/>
    <property type="match status" value="1"/>
</dbReference>
<keyword evidence="13" id="KW-1185">Reference proteome</keyword>
<evidence type="ECO:0000259" key="10">
    <source>
        <dbReference type="Pfam" id="PF00288"/>
    </source>
</evidence>
<dbReference type="EMBL" id="JAPRFR010000001">
    <property type="protein sequence ID" value="MCZ0725598.1"/>
    <property type="molecule type" value="Genomic_DNA"/>
</dbReference>
<dbReference type="InterPro" id="IPR006204">
    <property type="entry name" value="GHMP_kinase_N_dom"/>
</dbReference>
<accession>A0A9X3FMU2</accession>
<evidence type="ECO:0000256" key="4">
    <source>
        <dbReference type="ARBA" id="ARBA00022679"/>
    </source>
</evidence>
<comment type="function">
    <text evidence="9">Catalyzes the phosphorylation of the position 2 hydroxy group of 4-diphosphocytidyl-2C-methyl-D-erythritol.</text>
</comment>
<dbReference type="Gene3D" id="3.30.70.890">
    <property type="entry name" value="GHMP kinase, C-terminal domain"/>
    <property type="match status" value="1"/>
</dbReference>
<evidence type="ECO:0000256" key="6">
    <source>
        <dbReference type="ARBA" id="ARBA00022777"/>
    </source>
</evidence>
<keyword evidence="4 9" id="KW-0808">Transferase</keyword>
<organism evidence="12 13">
    <name type="scientific">Aerococcus kribbianus</name>
    <dbReference type="NCBI Taxonomy" id="2999064"/>
    <lineage>
        <taxon>Bacteria</taxon>
        <taxon>Bacillati</taxon>
        <taxon>Bacillota</taxon>
        <taxon>Bacilli</taxon>
        <taxon>Lactobacillales</taxon>
        <taxon>Aerococcaceae</taxon>
        <taxon>Aerococcus</taxon>
    </lineage>
</organism>
<dbReference type="SUPFAM" id="SSF54211">
    <property type="entry name" value="Ribosomal protein S5 domain 2-like"/>
    <property type="match status" value="1"/>
</dbReference>
<evidence type="ECO:0000256" key="8">
    <source>
        <dbReference type="ARBA" id="ARBA00032554"/>
    </source>
</evidence>
<dbReference type="Gene3D" id="3.30.230.10">
    <property type="match status" value="1"/>
</dbReference>
<name>A0A9X3FMU2_9LACT</name>
<comment type="caution">
    <text evidence="12">The sequence shown here is derived from an EMBL/GenBank/DDBJ whole genome shotgun (WGS) entry which is preliminary data.</text>
</comment>
<dbReference type="Pfam" id="PF08544">
    <property type="entry name" value="GHMP_kinases_C"/>
    <property type="match status" value="1"/>
</dbReference>
<evidence type="ECO:0000313" key="12">
    <source>
        <dbReference type="EMBL" id="MCZ0725598.1"/>
    </source>
</evidence>
<dbReference type="GO" id="GO:0016114">
    <property type="term" value="P:terpenoid biosynthetic process"/>
    <property type="evidence" value="ECO:0007669"/>
    <property type="project" value="UniProtKB-UniRule"/>
</dbReference>
<feature type="active site" evidence="9">
    <location>
        <position position="136"/>
    </location>
</feature>
<dbReference type="AlphaFoldDB" id="A0A9X3FMU2"/>
<dbReference type="HAMAP" id="MF_00061">
    <property type="entry name" value="IspE"/>
    <property type="match status" value="1"/>
</dbReference>
<feature type="domain" description="GHMP kinase C-terminal" evidence="11">
    <location>
        <begin position="199"/>
        <end position="274"/>
    </location>
</feature>
<evidence type="ECO:0000256" key="3">
    <source>
        <dbReference type="ARBA" id="ARBA00017473"/>
    </source>
</evidence>
<evidence type="ECO:0000256" key="7">
    <source>
        <dbReference type="ARBA" id="ARBA00022840"/>
    </source>
</evidence>
<dbReference type="GO" id="GO:0019288">
    <property type="term" value="P:isopentenyl diphosphate biosynthetic process, methylerythritol 4-phosphate pathway"/>
    <property type="evidence" value="ECO:0007669"/>
    <property type="project" value="UniProtKB-UniRule"/>
</dbReference>
<dbReference type="InterPro" id="IPR014721">
    <property type="entry name" value="Ribsml_uS5_D2-typ_fold_subgr"/>
</dbReference>
<dbReference type="GO" id="GO:0005524">
    <property type="term" value="F:ATP binding"/>
    <property type="evidence" value="ECO:0007669"/>
    <property type="project" value="UniProtKB-UniRule"/>
</dbReference>
<keyword evidence="9" id="KW-0414">Isoprene biosynthesis</keyword>
<dbReference type="InterPro" id="IPR020568">
    <property type="entry name" value="Ribosomal_Su5_D2-typ_SF"/>
</dbReference>
<dbReference type="RefSeq" id="WP_268751913.1">
    <property type="nucleotide sequence ID" value="NZ_JAPRFQ010000001.1"/>
</dbReference>
<evidence type="ECO:0000256" key="2">
    <source>
        <dbReference type="ARBA" id="ARBA00012052"/>
    </source>
</evidence>
<evidence type="ECO:0000256" key="1">
    <source>
        <dbReference type="ARBA" id="ARBA00009684"/>
    </source>
</evidence>
<feature type="binding site" evidence="9">
    <location>
        <begin position="94"/>
        <end position="104"/>
    </location>
    <ligand>
        <name>ATP</name>
        <dbReference type="ChEBI" id="CHEBI:30616"/>
    </ligand>
</feature>
<evidence type="ECO:0000256" key="9">
    <source>
        <dbReference type="HAMAP-Rule" id="MF_00061"/>
    </source>
</evidence>